<evidence type="ECO:0000313" key="1">
    <source>
        <dbReference type="EMBL" id="BBZ40876.1"/>
    </source>
</evidence>
<reference evidence="1 2" key="1">
    <citation type="journal article" date="2019" name="Emerg. Microbes Infect.">
        <title>Comprehensive subspecies identification of 175 nontuberculous mycobacteria species based on 7547 genomic profiles.</title>
        <authorList>
            <person name="Matsumoto Y."/>
            <person name="Kinjo T."/>
            <person name="Motooka D."/>
            <person name="Nabeya D."/>
            <person name="Jung N."/>
            <person name="Uechi K."/>
            <person name="Horii T."/>
            <person name="Iida T."/>
            <person name="Fujita J."/>
            <person name="Nakamura S."/>
        </authorList>
    </citation>
    <scope>NUCLEOTIDE SEQUENCE [LARGE SCALE GENOMIC DNA]</scope>
    <source>
        <strain evidence="1 2">JCM 14738</strain>
    </source>
</reference>
<gene>
    <name evidence="1" type="ORF">MCNS_39390</name>
</gene>
<sequence length="60" mass="5826">MIAADTSSAAGAAIAVVDAPAPAVASLIASPIPLKSDDALARAAGAANRDDDIKPPITEE</sequence>
<name>A0A1X1SRG7_9MYCO</name>
<dbReference type="Proteomes" id="UP000467385">
    <property type="component" value="Chromosome"/>
</dbReference>
<dbReference type="AlphaFoldDB" id="A0A1X1SRG7"/>
<dbReference type="EMBL" id="AP022613">
    <property type="protein sequence ID" value="BBZ40876.1"/>
    <property type="molecule type" value="Genomic_DNA"/>
</dbReference>
<organism evidence="1 2">
    <name type="scientific">Mycobacterium conspicuum</name>
    <dbReference type="NCBI Taxonomy" id="44010"/>
    <lineage>
        <taxon>Bacteria</taxon>
        <taxon>Bacillati</taxon>
        <taxon>Actinomycetota</taxon>
        <taxon>Actinomycetes</taxon>
        <taxon>Mycobacteriales</taxon>
        <taxon>Mycobacteriaceae</taxon>
        <taxon>Mycobacterium</taxon>
    </lineage>
</organism>
<keyword evidence="2" id="KW-1185">Reference proteome</keyword>
<protein>
    <submittedName>
        <fullName evidence="1">Uncharacterized protein</fullName>
    </submittedName>
</protein>
<evidence type="ECO:0000313" key="2">
    <source>
        <dbReference type="Proteomes" id="UP000467385"/>
    </source>
</evidence>
<proteinExistence type="predicted"/>
<accession>A0A1X1SRG7</accession>